<evidence type="ECO:0000313" key="1">
    <source>
        <dbReference type="EMBL" id="KAK8945346.1"/>
    </source>
</evidence>
<accession>A0ABR2LMB1</accession>
<keyword evidence="2" id="KW-1185">Reference proteome</keyword>
<organism evidence="1 2">
    <name type="scientific">Platanthera guangdongensis</name>
    <dbReference type="NCBI Taxonomy" id="2320717"/>
    <lineage>
        <taxon>Eukaryota</taxon>
        <taxon>Viridiplantae</taxon>
        <taxon>Streptophyta</taxon>
        <taxon>Embryophyta</taxon>
        <taxon>Tracheophyta</taxon>
        <taxon>Spermatophyta</taxon>
        <taxon>Magnoliopsida</taxon>
        <taxon>Liliopsida</taxon>
        <taxon>Asparagales</taxon>
        <taxon>Orchidaceae</taxon>
        <taxon>Orchidoideae</taxon>
        <taxon>Orchideae</taxon>
        <taxon>Orchidinae</taxon>
        <taxon>Platanthera</taxon>
    </lineage>
</organism>
<evidence type="ECO:0000313" key="2">
    <source>
        <dbReference type="Proteomes" id="UP001412067"/>
    </source>
</evidence>
<dbReference type="PANTHER" id="PTHR23032">
    <property type="entry name" value="BRO1 DOMAIN-CONTAINING PROTEIN BROX"/>
    <property type="match status" value="1"/>
</dbReference>
<name>A0ABR2LMB1_9ASPA</name>
<dbReference type="Gene3D" id="1.25.40.280">
    <property type="entry name" value="alix/aip1 like domains"/>
    <property type="match status" value="1"/>
</dbReference>
<dbReference type="InterPro" id="IPR038898">
    <property type="entry name" value="BROX"/>
</dbReference>
<protein>
    <submittedName>
        <fullName evidence="1">Uncharacterized protein</fullName>
    </submittedName>
</protein>
<gene>
    <name evidence="1" type="ORF">KSP40_PGU009782</name>
</gene>
<dbReference type="EMBL" id="JBBWWR010000017">
    <property type="protein sequence ID" value="KAK8945346.1"/>
    <property type="molecule type" value="Genomic_DNA"/>
</dbReference>
<reference evidence="1 2" key="1">
    <citation type="journal article" date="2022" name="Nat. Plants">
        <title>Genomes of leafy and leafless Platanthera orchids illuminate the evolution of mycoheterotrophy.</title>
        <authorList>
            <person name="Li M.H."/>
            <person name="Liu K.W."/>
            <person name="Li Z."/>
            <person name="Lu H.C."/>
            <person name="Ye Q.L."/>
            <person name="Zhang D."/>
            <person name="Wang J.Y."/>
            <person name="Li Y.F."/>
            <person name="Zhong Z.M."/>
            <person name="Liu X."/>
            <person name="Yu X."/>
            <person name="Liu D.K."/>
            <person name="Tu X.D."/>
            <person name="Liu B."/>
            <person name="Hao Y."/>
            <person name="Liao X.Y."/>
            <person name="Jiang Y.T."/>
            <person name="Sun W.H."/>
            <person name="Chen J."/>
            <person name="Chen Y.Q."/>
            <person name="Ai Y."/>
            <person name="Zhai J.W."/>
            <person name="Wu S.S."/>
            <person name="Zhou Z."/>
            <person name="Hsiao Y.Y."/>
            <person name="Wu W.L."/>
            <person name="Chen Y.Y."/>
            <person name="Lin Y.F."/>
            <person name="Hsu J.L."/>
            <person name="Li C.Y."/>
            <person name="Wang Z.W."/>
            <person name="Zhao X."/>
            <person name="Zhong W.Y."/>
            <person name="Ma X.K."/>
            <person name="Ma L."/>
            <person name="Huang J."/>
            <person name="Chen G.Z."/>
            <person name="Huang M.Z."/>
            <person name="Huang L."/>
            <person name="Peng D.H."/>
            <person name="Luo Y.B."/>
            <person name="Zou S.Q."/>
            <person name="Chen S.P."/>
            <person name="Lan S."/>
            <person name="Tsai W.C."/>
            <person name="Van de Peer Y."/>
            <person name="Liu Z.J."/>
        </authorList>
    </citation>
    <scope>NUCLEOTIDE SEQUENCE [LARGE SCALE GENOMIC DNA]</scope>
    <source>
        <strain evidence="1">Lor288</strain>
    </source>
</reference>
<proteinExistence type="predicted"/>
<comment type="caution">
    <text evidence="1">The sequence shown here is derived from an EMBL/GenBank/DDBJ whole genome shotgun (WGS) entry which is preliminary data.</text>
</comment>
<dbReference type="Proteomes" id="UP001412067">
    <property type="component" value="Unassembled WGS sequence"/>
</dbReference>
<dbReference type="InterPro" id="IPR038499">
    <property type="entry name" value="BRO1_sf"/>
</dbReference>
<sequence length="184" mass="20624">MGCFISTPKDAGEYKRRPCKLGEVAVYVPGLRIPKSLDFSQPLDGSISAGLIERLSALRTRAIVMTAQEAPMTTRPWRKTTTQHGDSTIADLLQALEDYLSLLLGLSKDGSDLKYRVQFVWVNQEDEAEETTMSDVSYEILSILHLMAALCLSDTNFYFSLKHLLMLLSQGLMKKVDVQQLIFC</sequence>
<dbReference type="PANTHER" id="PTHR23032:SF13">
    <property type="entry name" value="BRO1 DOMAIN-CONTAINING PROTEIN BROX"/>
    <property type="match status" value="1"/>
</dbReference>